<keyword evidence="11" id="KW-1071">Ligand-gated ion channel</keyword>
<dbReference type="CDD" id="cd13686">
    <property type="entry name" value="GluR_Plant"/>
    <property type="match status" value="1"/>
</dbReference>
<dbReference type="GO" id="GO:0038023">
    <property type="term" value="F:signaling receptor activity"/>
    <property type="evidence" value="ECO:0000318"/>
    <property type="project" value="GO_Central"/>
</dbReference>
<dbReference type="SUPFAM" id="SSF53850">
    <property type="entry name" value="Periplasmic binding protein-like II"/>
    <property type="match status" value="1"/>
</dbReference>
<evidence type="ECO:0000256" key="11">
    <source>
        <dbReference type="ARBA" id="ARBA00023286"/>
    </source>
</evidence>
<protein>
    <submittedName>
        <fullName evidence="16">Glutamate receptor 3.4</fullName>
    </submittedName>
</protein>
<dbReference type="Gene3D" id="3.40.50.2300">
    <property type="match status" value="3"/>
</dbReference>
<keyword evidence="8 14" id="KW-0472">Membrane</keyword>
<evidence type="ECO:0000256" key="2">
    <source>
        <dbReference type="ARBA" id="ARBA00008685"/>
    </source>
</evidence>
<keyword evidence="18" id="KW-1185">Reference proteome</keyword>
<dbReference type="SMR" id="G7IK73"/>
<evidence type="ECO:0000256" key="3">
    <source>
        <dbReference type="ARBA" id="ARBA00022448"/>
    </source>
</evidence>
<evidence type="ECO:0000256" key="12">
    <source>
        <dbReference type="ARBA" id="ARBA00023303"/>
    </source>
</evidence>
<dbReference type="EnsemblPlants" id="AES63955">
    <property type="protein sequence ID" value="AES63955"/>
    <property type="gene ID" value="MTR_2g015270"/>
</dbReference>
<evidence type="ECO:0000256" key="10">
    <source>
        <dbReference type="ARBA" id="ARBA00023180"/>
    </source>
</evidence>
<evidence type="ECO:0000256" key="1">
    <source>
        <dbReference type="ARBA" id="ARBA00004141"/>
    </source>
</evidence>
<keyword evidence="7" id="KW-0406">Ion transport</keyword>
<dbReference type="FunFam" id="1.10.287.70:FF:000172">
    <property type="entry name" value="Glutamate receptor"/>
    <property type="match status" value="1"/>
</dbReference>
<comment type="similarity">
    <text evidence="2">Belongs to the glutamate-gated ion channel (TC 1.A.10.1) family.</text>
</comment>
<dbReference type="GO" id="GO:0015276">
    <property type="term" value="F:ligand-gated monoatomic ion channel activity"/>
    <property type="evidence" value="ECO:0000318"/>
    <property type="project" value="GO_Central"/>
</dbReference>
<evidence type="ECO:0000313" key="18">
    <source>
        <dbReference type="Proteomes" id="UP000002051"/>
    </source>
</evidence>
<keyword evidence="10" id="KW-0325">Glycoprotein</keyword>
<evidence type="ECO:0000256" key="4">
    <source>
        <dbReference type="ARBA" id="ARBA00022692"/>
    </source>
</evidence>
<evidence type="ECO:0000256" key="7">
    <source>
        <dbReference type="ARBA" id="ARBA00023065"/>
    </source>
</evidence>
<dbReference type="FunFam" id="3.40.50.2300:FF:000188">
    <property type="entry name" value="Glutamate receptor"/>
    <property type="match status" value="1"/>
</dbReference>
<evidence type="ECO:0000256" key="6">
    <source>
        <dbReference type="ARBA" id="ARBA00022989"/>
    </source>
</evidence>
<dbReference type="GO" id="GO:0005886">
    <property type="term" value="C:plasma membrane"/>
    <property type="evidence" value="ECO:0000318"/>
    <property type="project" value="GO_Central"/>
</dbReference>
<dbReference type="InterPro" id="IPR019594">
    <property type="entry name" value="Glu/Gly-bd"/>
</dbReference>
<keyword evidence="9 16" id="KW-0675">Receptor</keyword>
<dbReference type="FunFam" id="3.40.190.10:FF:000103">
    <property type="entry name" value="Glutamate receptor"/>
    <property type="match status" value="1"/>
</dbReference>
<dbReference type="STRING" id="3880.G7IK73"/>
<evidence type="ECO:0000256" key="9">
    <source>
        <dbReference type="ARBA" id="ARBA00023170"/>
    </source>
</evidence>
<keyword evidence="6 14" id="KW-1133">Transmembrane helix</keyword>
<sequence length="1052" mass="119232">MHYLSTFPQALARIWLFFVLLVPFALIYGIRDETMNSDNKVISIGVIIDGDSRIGKEQEVAMDIAAQSYNNTSKNYKLALYFKNSTKDTLKAIKIAEEMINVQKVQVIIGMQTWQEAAMVAEVGSKAQVPVISFVAPTITPPLMEARWPFLVRLANTGTAYIKCIAEIVQAYSWKKVVVIYEDNGYGGDYGMLALLAEALQDVDSMIEHRLVLPPISSLQDPEELVSEEMLKLKQTQSRVFIVLKSSLEMAIHVFKEASKVGLVDKESAWMIPESIANLLDSVNKSAISYMEGALGIKTYYSERSREYKEFEAQFRRTFWSKNPEEDNRYPGFYALQAYDSINIVTQALNRMTSRKNSSPKTLLREILSCNFLGLSGHIQLESGQLMQKNLVLRIVNVAGKSYKELCFWTQQHGFTTIHHAGQGGNKVAGNTKCFRGVRWPGNWARIPKGWNMPTEKNPLRIAVRSRTSFSRFVKVVYGQNGEPDKYTGFCIEIFEHVLNHLGYDLPYSYYPIDGTYNDLVQLVYNKTYDAVVGDMTIIEERLPYVDFTVPYAESGLSMIVPMKPGESAWMFMKPFTLELWLVTGAILIYTMLVVWYLEREPNPEFQLSTALWFTFSSLFFAHRAEMHSNLTRVVMVSWLFLVLIVTSSYTASLSSMLTVKQLRPNVTDIQWLKNNNKKIGCDGDSFVRTFLEKVEKFKPENIINITDEYKYNDAFSNNSIAAAFLELPYEKVFVSKYCKRYTGFTPRTRFGGFGFMFQKGSPLVKDVSKAILHLSEKAELKRLEEKWLISSQDCSNNVTSSNETNSLNLGSLWVLYVMSGATSTICVLIQTIKWLKSNQPHEDLPPEEGNGTPSDERVWKKAITFAKQIYSKKHNNSSKEQDVIDCSSRSGHASIADTPEHSEELASIPKDVISIGVIVDVNSRIGKEQELAEIASQSYSNTSKNYKLVLYFQNSTKDTLKAIKIAEEMINVQKVQVIIGMHTWPEAAIMEDIGSKAQVPIISFAAPTITPPLMNNRWPFLVRLANNGTTYIKCIAEIVHAYCWKRVVVIC</sequence>
<dbReference type="InterPro" id="IPR044440">
    <property type="entry name" value="GABAb_receptor_plant_PBP1"/>
</dbReference>
<feature type="disulfide bond" evidence="13">
    <location>
        <begin position="739"/>
        <end position="795"/>
    </location>
</feature>
<accession>A0A0C3UXW6</accession>
<reference evidence="16 18" key="2">
    <citation type="journal article" date="2014" name="BMC Genomics">
        <title>An improved genome release (version Mt4.0) for the model legume Medicago truncatula.</title>
        <authorList>
            <person name="Tang H."/>
            <person name="Krishnakumar V."/>
            <person name="Bidwell S."/>
            <person name="Rosen B."/>
            <person name="Chan A."/>
            <person name="Zhou S."/>
            <person name="Gentzbittel L."/>
            <person name="Childs K.L."/>
            <person name="Yandell M."/>
            <person name="Gundlach H."/>
            <person name="Mayer K.F."/>
            <person name="Schwartz D.C."/>
            <person name="Town C.D."/>
        </authorList>
    </citation>
    <scope>GENOME REANNOTATION</scope>
    <source>
        <strain evidence="17 18">cv. Jemalong A17</strain>
    </source>
</reference>
<dbReference type="Pfam" id="PF00060">
    <property type="entry name" value="Lig_chan"/>
    <property type="match status" value="1"/>
</dbReference>
<gene>
    <name evidence="16" type="ordered locus">MTR_2g015270</name>
</gene>
<dbReference type="EMBL" id="CM001218">
    <property type="protein sequence ID" value="AES63955.2"/>
    <property type="molecule type" value="Genomic_DNA"/>
</dbReference>
<feature type="transmembrane region" description="Helical" evidence="14">
    <location>
        <begin position="580"/>
        <end position="598"/>
    </location>
</feature>
<dbReference type="AlphaFoldDB" id="G7IK73"/>
<keyword evidence="5" id="KW-0732">Signal</keyword>
<evidence type="ECO:0000256" key="5">
    <source>
        <dbReference type="ARBA" id="ARBA00022729"/>
    </source>
</evidence>
<dbReference type="eggNOG" id="KOG1052">
    <property type="taxonomic scope" value="Eukaryota"/>
</dbReference>
<dbReference type="InterPro" id="IPR017103">
    <property type="entry name" value="Iontropic_Glu_rcpt_pln"/>
</dbReference>
<keyword evidence="12" id="KW-0407">Ion channel</keyword>
<dbReference type="InterPro" id="IPR015683">
    <property type="entry name" value="Ionotropic_Glu_rcpt"/>
</dbReference>
<keyword evidence="4 14" id="KW-0812">Transmembrane</keyword>
<name>G7IK73_MEDTR</name>
<dbReference type="Pfam" id="PF10613">
    <property type="entry name" value="Lig_chan-Glu_bd"/>
    <property type="match status" value="1"/>
</dbReference>
<dbReference type="Proteomes" id="UP000002051">
    <property type="component" value="Chromosome 2"/>
</dbReference>
<feature type="domain" description="Ionotropic glutamate receptor C-terminal" evidence="15">
    <location>
        <begin position="459"/>
        <end position="791"/>
    </location>
</feature>
<evidence type="ECO:0000256" key="13">
    <source>
        <dbReference type="PIRSR" id="PIRSR037090-50"/>
    </source>
</evidence>
<evidence type="ECO:0000313" key="17">
    <source>
        <dbReference type="EnsemblPlants" id="AES63955"/>
    </source>
</evidence>
<evidence type="ECO:0000256" key="8">
    <source>
        <dbReference type="ARBA" id="ARBA00023136"/>
    </source>
</evidence>
<keyword evidence="13" id="KW-1015">Disulfide bond</keyword>
<evidence type="ECO:0000256" key="14">
    <source>
        <dbReference type="SAM" id="Phobius"/>
    </source>
</evidence>
<organism evidence="16 18">
    <name type="scientific">Medicago truncatula</name>
    <name type="common">Barrel medic</name>
    <name type="synonym">Medicago tribuloides</name>
    <dbReference type="NCBI Taxonomy" id="3880"/>
    <lineage>
        <taxon>Eukaryota</taxon>
        <taxon>Viridiplantae</taxon>
        <taxon>Streptophyta</taxon>
        <taxon>Embryophyta</taxon>
        <taxon>Tracheophyta</taxon>
        <taxon>Spermatophyta</taxon>
        <taxon>Magnoliopsida</taxon>
        <taxon>eudicotyledons</taxon>
        <taxon>Gunneridae</taxon>
        <taxon>Pentapetalae</taxon>
        <taxon>rosids</taxon>
        <taxon>fabids</taxon>
        <taxon>Fabales</taxon>
        <taxon>Fabaceae</taxon>
        <taxon>Papilionoideae</taxon>
        <taxon>50 kb inversion clade</taxon>
        <taxon>NPAAA clade</taxon>
        <taxon>Hologalegina</taxon>
        <taxon>IRL clade</taxon>
        <taxon>Trifolieae</taxon>
        <taxon>Medicago</taxon>
    </lineage>
</organism>
<evidence type="ECO:0000313" key="16">
    <source>
        <dbReference type="EMBL" id="AES63955.2"/>
    </source>
</evidence>
<dbReference type="Gene3D" id="3.40.190.10">
    <property type="entry name" value="Periplasmic binding protein-like II"/>
    <property type="match status" value="2"/>
</dbReference>
<dbReference type="InterPro" id="IPR001828">
    <property type="entry name" value="ANF_lig-bd_rcpt"/>
</dbReference>
<proteinExistence type="inferred from homology"/>
<reference evidence="17" key="3">
    <citation type="submission" date="2015-04" db="UniProtKB">
        <authorList>
            <consortium name="EnsemblPlants"/>
        </authorList>
    </citation>
    <scope>IDENTIFICATION</scope>
    <source>
        <strain evidence="17">cv. Jemalong A17</strain>
    </source>
</reference>
<dbReference type="Gene3D" id="1.10.287.70">
    <property type="match status" value="1"/>
</dbReference>
<dbReference type="HOGENOM" id="CLU_007358_0_2_1"/>
<feature type="transmembrane region" description="Helical" evidence="14">
    <location>
        <begin position="634"/>
        <end position="652"/>
    </location>
</feature>
<dbReference type="PaxDb" id="3880-AES63955"/>
<dbReference type="InterPro" id="IPR028082">
    <property type="entry name" value="Peripla_BP_I"/>
</dbReference>
<dbReference type="PIRSF" id="PIRSF037090">
    <property type="entry name" value="Iontro_Glu-like_rcpt_pln"/>
    <property type="match status" value="1"/>
</dbReference>
<dbReference type="PANTHER" id="PTHR18966">
    <property type="entry name" value="IONOTROPIC GLUTAMATE RECEPTOR"/>
    <property type="match status" value="1"/>
</dbReference>
<dbReference type="Pfam" id="PF01094">
    <property type="entry name" value="ANF_receptor"/>
    <property type="match status" value="2"/>
</dbReference>
<comment type="subcellular location">
    <subcellularLocation>
        <location evidence="1">Membrane</location>
        <topology evidence="1">Multi-pass membrane protein</topology>
    </subcellularLocation>
</comment>
<dbReference type="CDD" id="cd19990">
    <property type="entry name" value="PBP1_GABAb_receptor_plant"/>
    <property type="match status" value="1"/>
</dbReference>
<accession>G7IK73</accession>
<dbReference type="SUPFAM" id="SSF53822">
    <property type="entry name" value="Periplasmic binding protein-like I"/>
    <property type="match status" value="2"/>
</dbReference>
<dbReference type="InterPro" id="IPR001320">
    <property type="entry name" value="Iontro_rcpt_C"/>
</dbReference>
<feature type="transmembrane region" description="Helical" evidence="14">
    <location>
        <begin position="12"/>
        <end position="30"/>
    </location>
</feature>
<evidence type="ECO:0000259" key="15">
    <source>
        <dbReference type="SMART" id="SM00079"/>
    </source>
</evidence>
<keyword evidence="3" id="KW-0813">Transport</keyword>
<reference evidence="16 18" key="1">
    <citation type="journal article" date="2011" name="Nature">
        <title>The Medicago genome provides insight into the evolution of rhizobial symbioses.</title>
        <authorList>
            <person name="Young N.D."/>
            <person name="Debelle F."/>
            <person name="Oldroyd G.E."/>
            <person name="Geurts R."/>
            <person name="Cannon S.B."/>
            <person name="Udvardi M.K."/>
            <person name="Benedito V.A."/>
            <person name="Mayer K.F."/>
            <person name="Gouzy J."/>
            <person name="Schoof H."/>
            <person name="Van de Peer Y."/>
            <person name="Proost S."/>
            <person name="Cook D.R."/>
            <person name="Meyers B.C."/>
            <person name="Spannagl M."/>
            <person name="Cheung F."/>
            <person name="De Mita S."/>
            <person name="Krishnakumar V."/>
            <person name="Gundlach H."/>
            <person name="Zhou S."/>
            <person name="Mudge J."/>
            <person name="Bharti A.K."/>
            <person name="Murray J.D."/>
            <person name="Naoumkina M.A."/>
            <person name="Rosen B."/>
            <person name="Silverstein K.A."/>
            <person name="Tang H."/>
            <person name="Rombauts S."/>
            <person name="Zhao P.X."/>
            <person name="Zhou P."/>
            <person name="Barbe V."/>
            <person name="Bardou P."/>
            <person name="Bechner M."/>
            <person name="Bellec A."/>
            <person name="Berger A."/>
            <person name="Berges H."/>
            <person name="Bidwell S."/>
            <person name="Bisseling T."/>
            <person name="Choisne N."/>
            <person name="Couloux A."/>
            <person name="Denny R."/>
            <person name="Deshpande S."/>
            <person name="Dai X."/>
            <person name="Doyle J.J."/>
            <person name="Dudez A.M."/>
            <person name="Farmer A.D."/>
            <person name="Fouteau S."/>
            <person name="Franken C."/>
            <person name="Gibelin C."/>
            <person name="Gish J."/>
            <person name="Goldstein S."/>
            <person name="Gonzalez A.J."/>
            <person name="Green P.J."/>
            <person name="Hallab A."/>
            <person name="Hartog M."/>
            <person name="Hua A."/>
            <person name="Humphray S.J."/>
            <person name="Jeong D.H."/>
            <person name="Jing Y."/>
            <person name="Jocker A."/>
            <person name="Kenton S.M."/>
            <person name="Kim D.J."/>
            <person name="Klee K."/>
            <person name="Lai H."/>
            <person name="Lang C."/>
            <person name="Lin S."/>
            <person name="Macmil S.L."/>
            <person name="Magdelenat G."/>
            <person name="Matthews L."/>
            <person name="McCorrison J."/>
            <person name="Monaghan E.L."/>
            <person name="Mun J.H."/>
            <person name="Najar F.Z."/>
            <person name="Nicholson C."/>
            <person name="Noirot C."/>
            <person name="O'Bleness M."/>
            <person name="Paule C.R."/>
            <person name="Poulain J."/>
            <person name="Prion F."/>
            <person name="Qin B."/>
            <person name="Qu C."/>
            <person name="Retzel E.F."/>
            <person name="Riddle C."/>
            <person name="Sallet E."/>
            <person name="Samain S."/>
            <person name="Samson N."/>
            <person name="Sanders I."/>
            <person name="Saurat O."/>
            <person name="Scarpelli C."/>
            <person name="Schiex T."/>
            <person name="Segurens B."/>
            <person name="Severin A.J."/>
            <person name="Sherrier D.J."/>
            <person name="Shi R."/>
            <person name="Sims S."/>
            <person name="Singer S.R."/>
            <person name="Sinharoy S."/>
            <person name="Sterck L."/>
            <person name="Viollet A."/>
            <person name="Wang B.B."/>
            <person name="Wang K."/>
            <person name="Wang M."/>
            <person name="Wang X."/>
            <person name="Warfsmann J."/>
            <person name="Weissenbach J."/>
            <person name="White D.D."/>
            <person name="White J.D."/>
            <person name="Wiley G.B."/>
            <person name="Wincker P."/>
            <person name="Xing Y."/>
            <person name="Yang L."/>
            <person name="Yao Z."/>
            <person name="Ying F."/>
            <person name="Zhai J."/>
            <person name="Zhou L."/>
            <person name="Zuber A."/>
            <person name="Denarie J."/>
            <person name="Dixon R.A."/>
            <person name="May G.D."/>
            <person name="Schwartz D.C."/>
            <person name="Rogers J."/>
            <person name="Quetier F."/>
            <person name="Town C.D."/>
            <person name="Roe B.A."/>
        </authorList>
    </citation>
    <scope>NUCLEOTIDE SEQUENCE [LARGE SCALE GENOMIC DNA]</scope>
    <source>
        <strain evidence="16">A17</strain>
        <strain evidence="17 18">cv. Jemalong A17</strain>
    </source>
</reference>
<dbReference type="SMART" id="SM00079">
    <property type="entry name" value="PBPe"/>
    <property type="match status" value="1"/>
</dbReference>